<gene>
    <name evidence="3" type="ORF">DFJ43DRAFT_1046606</name>
</gene>
<evidence type="ECO:0000313" key="3">
    <source>
        <dbReference type="EMBL" id="KAJ3737844.1"/>
    </source>
</evidence>
<organism evidence="3 4">
    <name type="scientific">Lentinula guzmanii</name>
    <dbReference type="NCBI Taxonomy" id="2804957"/>
    <lineage>
        <taxon>Eukaryota</taxon>
        <taxon>Fungi</taxon>
        <taxon>Dikarya</taxon>
        <taxon>Basidiomycota</taxon>
        <taxon>Agaricomycotina</taxon>
        <taxon>Agaricomycetes</taxon>
        <taxon>Agaricomycetidae</taxon>
        <taxon>Agaricales</taxon>
        <taxon>Marasmiineae</taxon>
        <taxon>Omphalotaceae</taxon>
        <taxon>Lentinula</taxon>
    </lineage>
</organism>
<proteinExistence type="predicted"/>
<feature type="transmembrane region" description="Helical" evidence="2">
    <location>
        <begin position="55"/>
        <end position="79"/>
    </location>
</feature>
<keyword evidence="4" id="KW-1185">Reference proteome</keyword>
<feature type="region of interest" description="Disordered" evidence="1">
    <location>
        <begin position="1"/>
        <end position="43"/>
    </location>
</feature>
<reference evidence="3" key="2">
    <citation type="journal article" date="2023" name="Proc. Natl. Acad. Sci. U.S.A.">
        <title>A global phylogenomic analysis of the shiitake genus Lentinula.</title>
        <authorList>
            <person name="Sierra-Patev S."/>
            <person name="Min B."/>
            <person name="Naranjo-Ortiz M."/>
            <person name="Looney B."/>
            <person name="Konkel Z."/>
            <person name="Slot J.C."/>
            <person name="Sakamoto Y."/>
            <person name="Steenwyk J.L."/>
            <person name="Rokas A."/>
            <person name="Carro J."/>
            <person name="Camarero S."/>
            <person name="Ferreira P."/>
            <person name="Molpeceres G."/>
            <person name="Ruiz-Duenas F.J."/>
            <person name="Serrano A."/>
            <person name="Henrissat B."/>
            <person name="Drula E."/>
            <person name="Hughes K.W."/>
            <person name="Mata J.L."/>
            <person name="Ishikawa N.K."/>
            <person name="Vargas-Isla R."/>
            <person name="Ushijima S."/>
            <person name="Smith C.A."/>
            <person name="Donoghue J."/>
            <person name="Ahrendt S."/>
            <person name="Andreopoulos W."/>
            <person name="He G."/>
            <person name="LaButti K."/>
            <person name="Lipzen A."/>
            <person name="Ng V."/>
            <person name="Riley R."/>
            <person name="Sandor L."/>
            <person name="Barry K."/>
            <person name="Martinez A.T."/>
            <person name="Xiao Y."/>
            <person name="Gibbons J.G."/>
            <person name="Terashima K."/>
            <person name="Grigoriev I.V."/>
            <person name="Hibbett D."/>
        </authorList>
    </citation>
    <scope>NUCLEOTIDE SEQUENCE</scope>
    <source>
        <strain evidence="3">ET3784</strain>
    </source>
</reference>
<dbReference type="AlphaFoldDB" id="A0AA38JLM7"/>
<feature type="compositionally biased region" description="Polar residues" evidence="1">
    <location>
        <begin position="1"/>
        <end position="11"/>
    </location>
</feature>
<protein>
    <recommendedName>
        <fullName evidence="5">MFS general substrate transporter</fullName>
    </recommendedName>
</protein>
<reference evidence="3" key="1">
    <citation type="submission" date="2022-08" db="EMBL/GenBank/DDBJ databases">
        <authorList>
            <consortium name="DOE Joint Genome Institute"/>
            <person name="Min B."/>
            <person name="Sierra-Patev S."/>
            <person name="Naranjo-Ortiz M."/>
            <person name="Looney B."/>
            <person name="Konkel Z."/>
            <person name="Slot J.C."/>
            <person name="Sakamoto Y."/>
            <person name="Steenwyk J.L."/>
            <person name="Rokas A."/>
            <person name="Carro J."/>
            <person name="Camarero S."/>
            <person name="Ferreira P."/>
            <person name="Molpeceres G."/>
            <person name="Ruiz-duenas F.J."/>
            <person name="Serrano A."/>
            <person name="Henrissat B."/>
            <person name="Drula E."/>
            <person name="Hughes K.W."/>
            <person name="Mata J.L."/>
            <person name="Ishikawa N.K."/>
            <person name="Vargas-Isla R."/>
            <person name="Ushijima S."/>
            <person name="Smith C.A."/>
            <person name="Ahrendt S."/>
            <person name="Andreopoulos W."/>
            <person name="He G."/>
            <person name="LaButti K."/>
            <person name="Lipzen A."/>
            <person name="Ng V."/>
            <person name="Riley R."/>
            <person name="Sandor L."/>
            <person name="Barry K."/>
            <person name="Martinez A.T."/>
            <person name="Xiao Y."/>
            <person name="Gibbons J.G."/>
            <person name="Terashima K."/>
            <person name="Hibbett D.S."/>
            <person name="Grigoriev I.V."/>
        </authorList>
    </citation>
    <scope>NUCLEOTIDE SEQUENCE</scope>
    <source>
        <strain evidence="3">ET3784</strain>
    </source>
</reference>
<evidence type="ECO:0008006" key="5">
    <source>
        <dbReference type="Google" id="ProtNLM"/>
    </source>
</evidence>
<evidence type="ECO:0000256" key="1">
    <source>
        <dbReference type="SAM" id="MobiDB-lite"/>
    </source>
</evidence>
<dbReference type="EMBL" id="JANVFO010000001">
    <property type="protein sequence ID" value="KAJ3737844.1"/>
    <property type="molecule type" value="Genomic_DNA"/>
</dbReference>
<evidence type="ECO:0000256" key="2">
    <source>
        <dbReference type="SAM" id="Phobius"/>
    </source>
</evidence>
<name>A0AA38JLM7_9AGAR</name>
<keyword evidence="2" id="KW-0472">Membrane</keyword>
<accession>A0AA38JLM7</accession>
<comment type="caution">
    <text evidence="3">The sequence shown here is derived from an EMBL/GenBank/DDBJ whole genome shotgun (WGS) entry which is preliminary data.</text>
</comment>
<sequence>MSANISKTASLETVHETGAPANEKNDEDVGNDTSIDRKTLMGENLDDFPDGGLRAWSMVLGTFLSAFATFGFVNSWGVFQSYYEQTLLKDSSPSDIAWIGSVQVSEPVCICRSRSKQRKSEV</sequence>
<keyword evidence="2" id="KW-1133">Transmembrane helix</keyword>
<dbReference type="Proteomes" id="UP001176059">
    <property type="component" value="Unassembled WGS sequence"/>
</dbReference>
<evidence type="ECO:0000313" key="4">
    <source>
        <dbReference type="Proteomes" id="UP001176059"/>
    </source>
</evidence>
<keyword evidence="2" id="KW-0812">Transmembrane</keyword>